<evidence type="ECO:0000313" key="2">
    <source>
        <dbReference type="EMBL" id="CAK0809960.1"/>
    </source>
</evidence>
<accession>A0ABN9QXN0</accession>
<keyword evidence="1" id="KW-1133">Transmembrane helix</keyword>
<reference evidence="2" key="1">
    <citation type="submission" date="2023-10" db="EMBL/GenBank/DDBJ databases">
        <authorList>
            <person name="Chen Y."/>
            <person name="Shah S."/>
            <person name="Dougan E. K."/>
            <person name="Thang M."/>
            <person name="Chan C."/>
        </authorList>
    </citation>
    <scope>NUCLEOTIDE SEQUENCE [LARGE SCALE GENOMIC DNA]</scope>
</reference>
<dbReference type="EMBL" id="CAUYUJ010004536">
    <property type="protein sequence ID" value="CAK0809960.1"/>
    <property type="molecule type" value="Genomic_DNA"/>
</dbReference>
<dbReference type="Proteomes" id="UP001189429">
    <property type="component" value="Unassembled WGS sequence"/>
</dbReference>
<proteinExistence type="predicted"/>
<sequence>MRDDDLFFMFLWFVFVGFVTWLLGLAIKREPESRVYKSLCRAAGCFAETPWNSNYCPHHQCSLCYEGAVVGGYCRACAPLRCRSQGCTARRPLNSDFREHHQCARCYDRAAFGRFCREHVCQRSGCLGEKPRNSNYCPGHQCVSCYEEAVVGRYCRACAPLRCKSQGCTAPRPMNSDYCKQHQCARCYKKAVNGEYCQEHLQGVLVMDEVGSCGDRHRLPTCALQAATVSFSRRTFLDSISRVKVDEQVIFEFQKYGFLQTRQWVPKHPFHKIFPCGSQVNRYESTVRVHSWHDLCVRGESAHAFGRMGSTLREVWPAGCVPMVVHSENASCLREAAGLVTRSSGAGTRHSEREQIGQPRVMGGLLQHVA</sequence>
<evidence type="ECO:0000256" key="1">
    <source>
        <dbReference type="SAM" id="Phobius"/>
    </source>
</evidence>
<keyword evidence="1" id="KW-0812">Transmembrane</keyword>
<keyword evidence="3" id="KW-1185">Reference proteome</keyword>
<protein>
    <submittedName>
        <fullName evidence="2">Uncharacterized protein</fullName>
    </submittedName>
</protein>
<keyword evidence="1" id="KW-0472">Membrane</keyword>
<gene>
    <name evidence="2" type="ORF">PCOR1329_LOCUS15070</name>
</gene>
<evidence type="ECO:0000313" key="3">
    <source>
        <dbReference type="Proteomes" id="UP001189429"/>
    </source>
</evidence>
<comment type="caution">
    <text evidence="2">The sequence shown here is derived from an EMBL/GenBank/DDBJ whole genome shotgun (WGS) entry which is preliminary data.</text>
</comment>
<name>A0ABN9QXN0_9DINO</name>
<feature type="transmembrane region" description="Helical" evidence="1">
    <location>
        <begin position="6"/>
        <end position="27"/>
    </location>
</feature>
<organism evidence="2 3">
    <name type="scientific">Prorocentrum cordatum</name>
    <dbReference type="NCBI Taxonomy" id="2364126"/>
    <lineage>
        <taxon>Eukaryota</taxon>
        <taxon>Sar</taxon>
        <taxon>Alveolata</taxon>
        <taxon>Dinophyceae</taxon>
        <taxon>Prorocentrales</taxon>
        <taxon>Prorocentraceae</taxon>
        <taxon>Prorocentrum</taxon>
    </lineage>
</organism>